<reference evidence="2 3" key="1">
    <citation type="submission" date="2011-08" db="EMBL/GenBank/DDBJ databases">
        <title>The Genome Sequence of Clostridium hathewayi WAL-18680.</title>
        <authorList>
            <consortium name="The Broad Institute Genome Sequencing Platform"/>
            <person name="Earl A."/>
            <person name="Ward D."/>
            <person name="Feldgarden M."/>
            <person name="Gevers D."/>
            <person name="Finegold S.M."/>
            <person name="Summanen P.H."/>
            <person name="Molitoris D.R."/>
            <person name="Song M."/>
            <person name="Daigneault M."/>
            <person name="Allen-Vercoe E."/>
            <person name="Young S.K."/>
            <person name="Zeng Q."/>
            <person name="Gargeya S."/>
            <person name="Fitzgerald M."/>
            <person name="Haas B."/>
            <person name="Abouelleil A."/>
            <person name="Alvarado L."/>
            <person name="Arachchi H.M."/>
            <person name="Berlin A."/>
            <person name="Brown A."/>
            <person name="Chapman S.B."/>
            <person name="Chen Z."/>
            <person name="Dunbar C."/>
            <person name="Freedman E."/>
            <person name="Gearin G."/>
            <person name="Gellesch M."/>
            <person name="Goldberg J."/>
            <person name="Griggs A."/>
            <person name="Gujja S."/>
            <person name="Heiman D."/>
            <person name="Howarth C."/>
            <person name="Larson L."/>
            <person name="Lui A."/>
            <person name="MacDonald P.J.P."/>
            <person name="Montmayeur A."/>
            <person name="Murphy C."/>
            <person name="Neiman D."/>
            <person name="Pearson M."/>
            <person name="Priest M."/>
            <person name="Roberts A."/>
            <person name="Saif S."/>
            <person name="Shea T."/>
            <person name="Shenoy N."/>
            <person name="Sisk P."/>
            <person name="Stolte C."/>
            <person name="Sykes S."/>
            <person name="Wortman J."/>
            <person name="Nusbaum C."/>
            <person name="Birren B."/>
        </authorList>
    </citation>
    <scope>NUCLEOTIDE SEQUENCE [LARGE SCALE GENOMIC DNA]</scope>
    <source>
        <strain evidence="2 3">WAL-18680</strain>
    </source>
</reference>
<name>G5IB83_9FIRM</name>
<proteinExistence type="predicted"/>
<gene>
    <name evidence="2" type="ORF">HMPREF9473_00805</name>
</gene>
<dbReference type="InterPro" id="IPR036890">
    <property type="entry name" value="HATPase_C_sf"/>
</dbReference>
<dbReference type="InterPro" id="IPR003594">
    <property type="entry name" value="HATPase_dom"/>
</dbReference>
<sequence>MKELLIQADMNNLEKIDAMIDRELEGMDLSQEDQIALHIAVEEIYSNIAFYAYPVPPGTVKVRLEFDAPKREMKIQFLDRGIPYDPLKKADPDITLPAEEREIGGLGIYMVKNSMDQVDYRYEDGWNVFTMKKMHGERRGQAGCMRWRTGAKRQSRRKKAPP</sequence>
<dbReference type="HOGENOM" id="CLU_090336_24_2_9"/>
<dbReference type="EMBL" id="ADLN01000006">
    <property type="protein sequence ID" value="EHI61190.1"/>
    <property type="molecule type" value="Genomic_DNA"/>
</dbReference>
<feature type="domain" description="Histidine kinase/HSP90-like ATPase" evidence="1">
    <location>
        <begin position="7"/>
        <end position="133"/>
    </location>
</feature>
<comment type="caution">
    <text evidence="2">The sequence shown here is derived from an EMBL/GenBank/DDBJ whole genome shotgun (WGS) entry which is preliminary data.</text>
</comment>
<organism evidence="2 3">
    <name type="scientific">Hungatella hathewayi WAL-18680</name>
    <dbReference type="NCBI Taxonomy" id="742737"/>
    <lineage>
        <taxon>Bacteria</taxon>
        <taxon>Bacillati</taxon>
        <taxon>Bacillota</taxon>
        <taxon>Clostridia</taxon>
        <taxon>Lachnospirales</taxon>
        <taxon>Lachnospiraceae</taxon>
        <taxon>Hungatella</taxon>
    </lineage>
</organism>
<dbReference type="RefSeq" id="WP_006778791.1">
    <property type="nucleotide sequence ID" value="NZ_JH379027.1"/>
</dbReference>
<dbReference type="Proteomes" id="UP000005384">
    <property type="component" value="Unassembled WGS sequence"/>
</dbReference>
<dbReference type="CDD" id="cd16936">
    <property type="entry name" value="HATPase_RsbW-like"/>
    <property type="match status" value="1"/>
</dbReference>
<dbReference type="Pfam" id="PF13581">
    <property type="entry name" value="HATPase_c_2"/>
    <property type="match status" value="1"/>
</dbReference>
<dbReference type="PATRIC" id="fig|742737.3.peg.800"/>
<protein>
    <recommendedName>
        <fullName evidence="1">Histidine kinase/HSP90-like ATPase domain-containing protein</fullName>
    </recommendedName>
</protein>
<evidence type="ECO:0000313" key="3">
    <source>
        <dbReference type="Proteomes" id="UP000005384"/>
    </source>
</evidence>
<accession>G5IB83</accession>
<dbReference type="AlphaFoldDB" id="G5IB83"/>
<dbReference type="Gene3D" id="3.30.565.10">
    <property type="entry name" value="Histidine kinase-like ATPase, C-terminal domain"/>
    <property type="match status" value="1"/>
</dbReference>
<evidence type="ECO:0000313" key="2">
    <source>
        <dbReference type="EMBL" id="EHI61190.1"/>
    </source>
</evidence>
<keyword evidence="3" id="KW-1185">Reference proteome</keyword>
<dbReference type="SUPFAM" id="SSF55874">
    <property type="entry name" value="ATPase domain of HSP90 chaperone/DNA topoisomerase II/histidine kinase"/>
    <property type="match status" value="1"/>
</dbReference>
<evidence type="ECO:0000259" key="1">
    <source>
        <dbReference type="Pfam" id="PF13581"/>
    </source>
</evidence>